<evidence type="ECO:0000313" key="1">
    <source>
        <dbReference type="EMBL" id="HJH21294.1"/>
    </source>
</evidence>
<protein>
    <submittedName>
        <fullName evidence="1">Uncharacterized protein</fullName>
    </submittedName>
</protein>
<comment type="caution">
    <text evidence="1">The sequence shown here is derived from an EMBL/GenBank/DDBJ whole genome shotgun (WGS) entry which is preliminary data.</text>
</comment>
<dbReference type="Proteomes" id="UP000752172">
    <property type="component" value="Unassembled WGS sequence"/>
</dbReference>
<proteinExistence type="predicted"/>
<evidence type="ECO:0000313" key="2">
    <source>
        <dbReference type="Proteomes" id="UP000752172"/>
    </source>
</evidence>
<gene>
    <name evidence="1" type="ORF">K8W20_21630</name>
</gene>
<sequence>MSIIESNIVALLRNTSQIYVGESRFTGKQVFLVESKSEGYVYELRGDANTSDHYAALVKEFGAEVSKPDSPLAELNAIEFNTGRQYTPEGQVVEAWVVAIDLTIPEIPFKIVYFNDKSRMISGYVRVRALSEKEVMEAYDRGQYDQG</sequence>
<reference evidence="1" key="1">
    <citation type="journal article" date="2021" name="PeerJ">
        <title>Extensive microbial diversity within the chicken gut microbiome revealed by metagenomics and culture.</title>
        <authorList>
            <person name="Gilroy R."/>
            <person name="Ravi A."/>
            <person name="Getino M."/>
            <person name="Pursley I."/>
            <person name="Horton D.L."/>
            <person name="Alikhan N.F."/>
            <person name="Baker D."/>
            <person name="Gharbi K."/>
            <person name="Hall N."/>
            <person name="Watson M."/>
            <person name="Adriaenssens E.M."/>
            <person name="Foster-Nyarko E."/>
            <person name="Jarju S."/>
            <person name="Secka A."/>
            <person name="Antonio M."/>
            <person name="Oren A."/>
            <person name="Chaudhuri R.R."/>
            <person name="La Ragione R."/>
            <person name="Hildebrand F."/>
            <person name="Pallen M.J."/>
        </authorList>
    </citation>
    <scope>NUCLEOTIDE SEQUENCE</scope>
    <source>
        <strain evidence="1">ChiSjej2B20-17149</strain>
    </source>
</reference>
<dbReference type="EMBL" id="DYTS01000382">
    <property type="protein sequence ID" value="HJH21294.1"/>
    <property type="molecule type" value="Genomic_DNA"/>
</dbReference>
<name>A0A921NMU3_9PSED</name>
<reference evidence="1" key="2">
    <citation type="submission" date="2021-09" db="EMBL/GenBank/DDBJ databases">
        <authorList>
            <person name="Gilroy R."/>
        </authorList>
    </citation>
    <scope>NUCLEOTIDE SEQUENCE</scope>
    <source>
        <strain evidence="1">ChiSjej2B20-17149</strain>
    </source>
</reference>
<dbReference type="AlphaFoldDB" id="A0A921NMU3"/>
<organism evidence="1 2">
    <name type="scientific">Pseudomonas lactis</name>
    <dbReference type="NCBI Taxonomy" id="1615674"/>
    <lineage>
        <taxon>Bacteria</taxon>
        <taxon>Pseudomonadati</taxon>
        <taxon>Pseudomonadota</taxon>
        <taxon>Gammaproteobacteria</taxon>
        <taxon>Pseudomonadales</taxon>
        <taxon>Pseudomonadaceae</taxon>
        <taxon>Pseudomonas</taxon>
    </lineage>
</organism>
<dbReference type="RefSeq" id="WP_278918102.1">
    <property type="nucleotide sequence ID" value="NZ_DYTS01000382.1"/>
</dbReference>
<accession>A0A921NMU3</accession>